<gene>
    <name evidence="1" type="ORF">BS47DRAFT_1072985</name>
</gene>
<reference evidence="1" key="1">
    <citation type="journal article" date="2020" name="Nat. Commun.">
        <title>Large-scale genome sequencing of mycorrhizal fungi provides insights into the early evolution of symbiotic traits.</title>
        <authorList>
            <person name="Miyauchi S."/>
            <person name="Kiss E."/>
            <person name="Kuo A."/>
            <person name="Drula E."/>
            <person name="Kohler A."/>
            <person name="Sanchez-Garcia M."/>
            <person name="Morin E."/>
            <person name="Andreopoulos B."/>
            <person name="Barry K.W."/>
            <person name="Bonito G."/>
            <person name="Buee M."/>
            <person name="Carver A."/>
            <person name="Chen C."/>
            <person name="Cichocki N."/>
            <person name="Clum A."/>
            <person name="Culley D."/>
            <person name="Crous P.W."/>
            <person name="Fauchery L."/>
            <person name="Girlanda M."/>
            <person name="Hayes R.D."/>
            <person name="Keri Z."/>
            <person name="LaButti K."/>
            <person name="Lipzen A."/>
            <person name="Lombard V."/>
            <person name="Magnuson J."/>
            <person name="Maillard F."/>
            <person name="Murat C."/>
            <person name="Nolan M."/>
            <person name="Ohm R.A."/>
            <person name="Pangilinan J."/>
            <person name="Pereira M.F."/>
            <person name="Perotto S."/>
            <person name="Peter M."/>
            <person name="Pfister S."/>
            <person name="Riley R."/>
            <person name="Sitrit Y."/>
            <person name="Stielow J.B."/>
            <person name="Szollosi G."/>
            <person name="Zifcakova L."/>
            <person name="Stursova M."/>
            <person name="Spatafora J.W."/>
            <person name="Tedersoo L."/>
            <person name="Vaario L.M."/>
            <person name="Yamada A."/>
            <person name="Yan M."/>
            <person name="Wang P."/>
            <person name="Xu J."/>
            <person name="Bruns T."/>
            <person name="Baldrian P."/>
            <person name="Vilgalys R."/>
            <person name="Dunand C."/>
            <person name="Henrissat B."/>
            <person name="Grigoriev I.V."/>
            <person name="Hibbett D."/>
            <person name="Nagy L.G."/>
            <person name="Martin F.M."/>
        </authorList>
    </citation>
    <scope>NUCLEOTIDE SEQUENCE</scope>
    <source>
        <strain evidence="1">UP504</strain>
    </source>
</reference>
<proteinExistence type="predicted"/>
<evidence type="ECO:0000313" key="2">
    <source>
        <dbReference type="Proteomes" id="UP000886523"/>
    </source>
</evidence>
<keyword evidence="2" id="KW-1185">Reference proteome</keyword>
<protein>
    <submittedName>
        <fullName evidence="1">Uncharacterized protein</fullName>
    </submittedName>
</protein>
<name>A0A9P6E243_9AGAM</name>
<sequence length="200" mass="22369">MLPRPPPPIWFARWRNRACSSTAIQSSSRPGQTSISLTLKRGWGDRSCNKSKHGAIPAYNVFSSLTSCELAPDPGQRVLPMVRGFLRLLELHMTHVQVSASSRFYLRDSRRPYLPHGTDLAYVPHILCLFISPGSLGTTSDPGSMLYAPDLYSLPPRSLTRGSNIRAQKMSSDGETRMRLWNTTKKGYIMPSISPCARQY</sequence>
<dbReference type="AlphaFoldDB" id="A0A9P6E243"/>
<dbReference type="EMBL" id="MU128916">
    <property type="protein sequence ID" value="KAF9519625.1"/>
    <property type="molecule type" value="Genomic_DNA"/>
</dbReference>
<accession>A0A9P6E243</accession>
<dbReference type="Proteomes" id="UP000886523">
    <property type="component" value="Unassembled WGS sequence"/>
</dbReference>
<evidence type="ECO:0000313" key="1">
    <source>
        <dbReference type="EMBL" id="KAF9519625.1"/>
    </source>
</evidence>
<organism evidence="1 2">
    <name type="scientific">Hydnum rufescens UP504</name>
    <dbReference type="NCBI Taxonomy" id="1448309"/>
    <lineage>
        <taxon>Eukaryota</taxon>
        <taxon>Fungi</taxon>
        <taxon>Dikarya</taxon>
        <taxon>Basidiomycota</taxon>
        <taxon>Agaricomycotina</taxon>
        <taxon>Agaricomycetes</taxon>
        <taxon>Cantharellales</taxon>
        <taxon>Hydnaceae</taxon>
        <taxon>Hydnum</taxon>
    </lineage>
</organism>
<comment type="caution">
    <text evidence="1">The sequence shown here is derived from an EMBL/GenBank/DDBJ whole genome shotgun (WGS) entry which is preliminary data.</text>
</comment>